<gene>
    <name evidence="3" type="ORF">B0F90DRAFT_1813906</name>
</gene>
<feature type="transmembrane region" description="Helical" evidence="2">
    <location>
        <begin position="244"/>
        <end position="261"/>
    </location>
</feature>
<feature type="transmembrane region" description="Helical" evidence="2">
    <location>
        <begin position="170"/>
        <end position="189"/>
    </location>
</feature>
<dbReference type="EMBL" id="WTXG01000002">
    <property type="protein sequence ID" value="KAI0307094.1"/>
    <property type="molecule type" value="Genomic_DNA"/>
</dbReference>
<name>A0AAD4QSS0_9AGAM</name>
<dbReference type="NCBIfam" id="NF037959">
    <property type="entry name" value="MFS_SpdSyn"/>
    <property type="match status" value="1"/>
</dbReference>
<protein>
    <recommendedName>
        <fullName evidence="5">Spermidine synthase</fullName>
    </recommendedName>
</protein>
<dbReference type="Gene3D" id="3.40.50.150">
    <property type="entry name" value="Vaccinia Virus protein VP39"/>
    <property type="match status" value="1"/>
</dbReference>
<evidence type="ECO:0000313" key="3">
    <source>
        <dbReference type="EMBL" id="KAI0307094.1"/>
    </source>
</evidence>
<dbReference type="SUPFAM" id="SSF53335">
    <property type="entry name" value="S-adenosyl-L-methionine-dependent methyltransferases"/>
    <property type="match status" value="1"/>
</dbReference>
<evidence type="ECO:0000313" key="4">
    <source>
        <dbReference type="Proteomes" id="UP001203297"/>
    </source>
</evidence>
<dbReference type="InterPro" id="IPR029063">
    <property type="entry name" value="SAM-dependent_MTases_sf"/>
</dbReference>
<evidence type="ECO:0000256" key="2">
    <source>
        <dbReference type="SAM" id="Phobius"/>
    </source>
</evidence>
<feature type="transmembrane region" description="Helical" evidence="2">
    <location>
        <begin position="99"/>
        <end position="119"/>
    </location>
</feature>
<accession>A0AAD4QSS0</accession>
<organism evidence="3 4">
    <name type="scientific">Multifurca ochricompacta</name>
    <dbReference type="NCBI Taxonomy" id="376703"/>
    <lineage>
        <taxon>Eukaryota</taxon>
        <taxon>Fungi</taxon>
        <taxon>Dikarya</taxon>
        <taxon>Basidiomycota</taxon>
        <taxon>Agaricomycotina</taxon>
        <taxon>Agaricomycetes</taxon>
        <taxon>Russulales</taxon>
        <taxon>Russulaceae</taxon>
        <taxon>Multifurca</taxon>
    </lineage>
</organism>
<sequence>MPPRPRKKRESAAPAPLQSRENQIANIPREEGHKSHIYILLIIPILLLIASLSLVTFLYLRDLDPLYGGVSINLHLDKIVWAATITGAFGPVPSLWPSLAILGGLVASIPVSSYWTALYTGRVNNPTLGSTVTHLVVLFPVIYLGVSVVKRSTAAFETYSSENSTARFTILPACATSIIGFQTIWGGLLGSYDLGYSDNEILRILGGTGIVLYAFSSTLITIYSSSKKLDKEDKSLSSLSTRGLLKPGLAVLFLSLSLWLMNPPLLPRPVTRPYTHPNFPLRILSSTSSVTGVIVVGESLPSDVQGTSERYPTSLRYLRASHSILGGVWIGDKIATRANSAPLLDAEGTPLGDSIYSAFVLQEAVRLINTSDRAIQPDREKALFIGLGAGVAVTSFARRNIDTSVIEIDPAVYDASRQYFGLPDLGSGRVFLQDARVVVAEKRRAALQYGASDADRYDYVVHDCFSGGGVPAHLFTTQFWEDLKTIMNPEGVVAVNFAGRINSDPAKAILFTLQRSFGQCRVLHDLPLDQPDLVDTFVNLVFFCSPSTKPLSFRSPSEADYAGSHLRAMIFGTLREREVDPKLIRGDTKDGNTWVLSDANNQLIAWQKDGALEHWSLMRKIFPESLWATY</sequence>
<proteinExistence type="predicted"/>
<keyword evidence="2" id="KW-0812">Transmembrane</keyword>
<feature type="transmembrane region" description="Helical" evidence="2">
    <location>
        <begin position="72"/>
        <end position="92"/>
    </location>
</feature>
<evidence type="ECO:0008006" key="5">
    <source>
        <dbReference type="Google" id="ProtNLM"/>
    </source>
</evidence>
<keyword evidence="2" id="KW-1133">Transmembrane helix</keyword>
<dbReference type="Proteomes" id="UP001203297">
    <property type="component" value="Unassembled WGS sequence"/>
</dbReference>
<feature type="transmembrane region" description="Helical" evidence="2">
    <location>
        <begin position="201"/>
        <end position="223"/>
    </location>
</feature>
<feature type="transmembrane region" description="Helical" evidence="2">
    <location>
        <begin position="37"/>
        <end position="60"/>
    </location>
</feature>
<dbReference type="PANTHER" id="PTHR43317">
    <property type="entry name" value="THERMOSPERMINE SYNTHASE ACAULIS5"/>
    <property type="match status" value="1"/>
</dbReference>
<evidence type="ECO:0000256" key="1">
    <source>
        <dbReference type="ARBA" id="ARBA00023115"/>
    </source>
</evidence>
<dbReference type="GO" id="GO:0006596">
    <property type="term" value="P:polyamine biosynthetic process"/>
    <property type="evidence" value="ECO:0007669"/>
    <property type="project" value="UniProtKB-KW"/>
</dbReference>
<feature type="transmembrane region" description="Helical" evidence="2">
    <location>
        <begin position="131"/>
        <end position="149"/>
    </location>
</feature>
<dbReference type="Pfam" id="PF01564">
    <property type="entry name" value="Spermine_synth"/>
    <property type="match status" value="1"/>
</dbReference>
<keyword evidence="4" id="KW-1185">Reference proteome</keyword>
<reference evidence="3" key="1">
    <citation type="journal article" date="2022" name="New Phytol.">
        <title>Evolutionary transition to the ectomycorrhizal habit in the genomes of a hyperdiverse lineage of mushroom-forming fungi.</title>
        <authorList>
            <person name="Looney B."/>
            <person name="Miyauchi S."/>
            <person name="Morin E."/>
            <person name="Drula E."/>
            <person name="Courty P.E."/>
            <person name="Kohler A."/>
            <person name="Kuo A."/>
            <person name="LaButti K."/>
            <person name="Pangilinan J."/>
            <person name="Lipzen A."/>
            <person name="Riley R."/>
            <person name="Andreopoulos W."/>
            <person name="He G."/>
            <person name="Johnson J."/>
            <person name="Nolan M."/>
            <person name="Tritt A."/>
            <person name="Barry K.W."/>
            <person name="Grigoriev I.V."/>
            <person name="Nagy L.G."/>
            <person name="Hibbett D."/>
            <person name="Henrissat B."/>
            <person name="Matheny P.B."/>
            <person name="Labbe J."/>
            <person name="Martin F.M."/>
        </authorList>
    </citation>
    <scope>NUCLEOTIDE SEQUENCE</scope>
    <source>
        <strain evidence="3">BPL690</strain>
    </source>
</reference>
<dbReference type="PANTHER" id="PTHR43317:SF1">
    <property type="entry name" value="THERMOSPERMINE SYNTHASE ACAULIS5"/>
    <property type="match status" value="1"/>
</dbReference>
<keyword evidence="2" id="KW-0472">Membrane</keyword>
<dbReference type="AlphaFoldDB" id="A0AAD4QSS0"/>
<comment type="caution">
    <text evidence="3">The sequence shown here is derived from an EMBL/GenBank/DDBJ whole genome shotgun (WGS) entry which is preliminary data.</text>
</comment>
<keyword evidence="1" id="KW-0620">Polyamine biosynthesis</keyword>